<dbReference type="Gene3D" id="2.60.120.380">
    <property type="match status" value="1"/>
</dbReference>
<dbReference type="Proteomes" id="UP001501771">
    <property type="component" value="Unassembled WGS sequence"/>
</dbReference>
<accession>A0ABN2ZFS1</accession>
<dbReference type="CDD" id="cd15482">
    <property type="entry name" value="Sialidase_non-viral"/>
    <property type="match status" value="1"/>
</dbReference>
<reference evidence="2 3" key="1">
    <citation type="journal article" date="2019" name="Int. J. Syst. Evol. Microbiol.">
        <title>The Global Catalogue of Microorganisms (GCM) 10K type strain sequencing project: providing services to taxonomists for standard genome sequencing and annotation.</title>
        <authorList>
            <consortium name="The Broad Institute Genomics Platform"/>
            <consortium name="The Broad Institute Genome Sequencing Center for Infectious Disease"/>
            <person name="Wu L."/>
            <person name="Ma J."/>
        </authorList>
    </citation>
    <scope>NUCLEOTIDE SEQUENCE [LARGE SCALE GENOMIC DNA]</scope>
    <source>
        <strain evidence="2 3">JCM 16022</strain>
    </source>
</reference>
<evidence type="ECO:0000313" key="3">
    <source>
        <dbReference type="Proteomes" id="UP001501771"/>
    </source>
</evidence>
<keyword evidence="3" id="KW-1185">Reference proteome</keyword>
<name>A0ABN2ZFS1_9ACTN</name>
<proteinExistence type="predicted"/>
<gene>
    <name evidence="2" type="ORF">GCM10009844_12130</name>
</gene>
<feature type="region of interest" description="Disordered" evidence="1">
    <location>
        <begin position="170"/>
        <end position="205"/>
    </location>
</feature>
<comment type="caution">
    <text evidence="2">The sequence shown here is derived from an EMBL/GenBank/DDBJ whole genome shotgun (WGS) entry which is preliminary data.</text>
</comment>
<evidence type="ECO:0000256" key="1">
    <source>
        <dbReference type="SAM" id="MobiDB-lite"/>
    </source>
</evidence>
<dbReference type="Gene3D" id="2.120.10.10">
    <property type="match status" value="2"/>
</dbReference>
<dbReference type="SUPFAM" id="SSF50939">
    <property type="entry name" value="Sialidases"/>
    <property type="match status" value="1"/>
</dbReference>
<evidence type="ECO:0008006" key="4">
    <source>
        <dbReference type="Google" id="ProtNLM"/>
    </source>
</evidence>
<protein>
    <recommendedName>
        <fullName evidence="4">Exo-alpha-sialidase</fullName>
    </recommendedName>
</protein>
<sequence>MRAAPRSTVHQLVTGPAALLLVGAGLTVLGLTGSGSADAATPAEGTVSAGGDHGVSWTGGPFAVPNLTGTALDLPDCSAPESCDDFALHVDTPSTYGRDHQLKISVKWENAAADFDVYLLNSKGESVATAASSSDPELILAAPRAGDYTVRVVPFAPAGDSYRATARLVDRPANPQPGDDRPPTFRNYKAPRKLTDANNAGEPSIGNSFRTDATMYQAYLSTYKVRWAHGDATWRDVSANAATGCPQGSTESLDPILFTDRSTGRTFESQLTGVDSFTCWTDDDGKTWSPSTGGGIPSGVDHQSIGGGPLTGNGLGNLPTTDYENTVYYCSQDIATAFCAASHDGGTTFGAGVPTYDLTQCGGLHGHVKVGPDGTAYLPNKGCGKRAALAVSRDDGQSWTVHKVPSSTVGDSDPSVGISANNTVYVGYVGADGRPGVAVSTDHGRTWKRGQQVAGDLGVKNAVFPAVVAGSDDRAAFAYLGTTKGGDYQATGKFHGVWHLYISTTYDGGRHWVTRDATPHDPVQRGSLCTGGTTCGDDRNLLDFMDITLDDHGRVLVGYADGCIGKCVDHPRKNGHDAYATIARQTGGKTLFTKYDRARK</sequence>
<dbReference type="RefSeq" id="WP_344149103.1">
    <property type="nucleotide sequence ID" value="NZ_BAAAQR010000002.1"/>
</dbReference>
<dbReference type="EMBL" id="BAAAQR010000002">
    <property type="protein sequence ID" value="GAA2141577.1"/>
    <property type="molecule type" value="Genomic_DNA"/>
</dbReference>
<dbReference type="InterPro" id="IPR036278">
    <property type="entry name" value="Sialidase_sf"/>
</dbReference>
<evidence type="ECO:0000313" key="2">
    <source>
        <dbReference type="EMBL" id="GAA2141577.1"/>
    </source>
</evidence>
<organism evidence="2 3">
    <name type="scientific">Nocardioides koreensis</name>
    <dbReference type="NCBI Taxonomy" id="433651"/>
    <lineage>
        <taxon>Bacteria</taxon>
        <taxon>Bacillati</taxon>
        <taxon>Actinomycetota</taxon>
        <taxon>Actinomycetes</taxon>
        <taxon>Propionibacteriales</taxon>
        <taxon>Nocardioidaceae</taxon>
        <taxon>Nocardioides</taxon>
    </lineage>
</organism>